<dbReference type="GO" id="GO:0006508">
    <property type="term" value="P:proteolysis"/>
    <property type="evidence" value="ECO:0007669"/>
    <property type="project" value="UniProtKB-KW"/>
</dbReference>
<keyword evidence="3" id="KW-0482">Metalloprotease</keyword>
<dbReference type="RefSeq" id="WP_101933433.1">
    <property type="nucleotide sequence ID" value="NZ_CP018622.1"/>
</dbReference>
<keyword evidence="3" id="KW-0378">Hydrolase</keyword>
<evidence type="ECO:0000259" key="2">
    <source>
        <dbReference type="SMART" id="SM00382"/>
    </source>
</evidence>
<dbReference type="PANTHER" id="PTHR23077">
    <property type="entry name" value="AAA-FAMILY ATPASE"/>
    <property type="match status" value="1"/>
</dbReference>
<sequence>MRMELIYNLINNHYLNDESGFKNTVIQIANEEELKGNLEIYNRLNGLVKANGKKIKYNNNNLFTPSSGRSSNKTEISKNKMISPRDKNTNFELMEIHYPGEKKNKLFLSETVSKKIDTILSEYKQKEILESNNLPIENRLLLCGPPGCGKTSTAYLISEKLQLPLAYVRLDTLVSSLLGQTGSNIRKIFEAVKNKNVILFLDEFDAIAKMRDDKQEMGELKRVVNTLLQNLDLLPNDVFVIAATNHEKLLDKAVWRRFNTVLYLDLPSEELRGKYIENLIKSYNIDDTNLDYKKLSKLTSKLSYSQLYEISLKAIKHTLLNDDIKHINTKSYTKSLLEVLFLYNFDDGELDISKIHELRKNGLTLQILSDTFNIPRSTLADRLKKEEQ</sequence>
<dbReference type="EC" id="3.4.24.-" evidence="3"/>
<dbReference type="Proteomes" id="UP000234237">
    <property type="component" value="Chromosome"/>
</dbReference>
<dbReference type="CDD" id="cd19481">
    <property type="entry name" value="RecA-like_protease"/>
    <property type="match status" value="1"/>
</dbReference>
<dbReference type="AlphaFoldDB" id="A0A2K9J592"/>
<dbReference type="InterPro" id="IPR003593">
    <property type="entry name" value="AAA+_ATPase"/>
</dbReference>
<evidence type="ECO:0000256" key="1">
    <source>
        <dbReference type="RuleBase" id="RU003651"/>
    </source>
</evidence>
<keyword evidence="1" id="KW-0547">Nucleotide-binding</keyword>
<dbReference type="Pfam" id="PF00004">
    <property type="entry name" value="AAA"/>
    <property type="match status" value="1"/>
</dbReference>
<dbReference type="GO" id="GO:0008237">
    <property type="term" value="F:metallopeptidase activity"/>
    <property type="evidence" value="ECO:0007669"/>
    <property type="project" value="UniProtKB-KW"/>
</dbReference>
<dbReference type="InterPro" id="IPR003960">
    <property type="entry name" value="ATPase_AAA_CS"/>
</dbReference>
<feature type="domain" description="AAA+ ATPase" evidence="2">
    <location>
        <begin position="136"/>
        <end position="268"/>
    </location>
</feature>
<dbReference type="InterPro" id="IPR027417">
    <property type="entry name" value="P-loop_NTPase"/>
</dbReference>
<evidence type="ECO:0000313" key="4">
    <source>
        <dbReference type="Proteomes" id="UP000234237"/>
    </source>
</evidence>
<dbReference type="KEGG" id="vpn:A21D_02147"/>
<dbReference type="PANTHER" id="PTHR23077:SF198">
    <property type="entry name" value="ATP-DEPENDENT ZINC METALLOPROTEASE FTSH"/>
    <property type="match status" value="1"/>
</dbReference>
<dbReference type="Gene3D" id="3.40.50.300">
    <property type="entry name" value="P-loop containing nucleotide triphosphate hydrolases"/>
    <property type="match status" value="1"/>
</dbReference>
<accession>A0A2K9J592</accession>
<dbReference type="InterPro" id="IPR003959">
    <property type="entry name" value="ATPase_AAA_core"/>
</dbReference>
<protein>
    <submittedName>
        <fullName evidence="3">ATP-dependent zinc metalloprotease FtsH</fullName>
        <ecNumber evidence="3">3.4.24.-</ecNumber>
    </submittedName>
</protein>
<keyword evidence="1" id="KW-0067">ATP-binding</keyword>
<proteinExistence type="inferred from homology"/>
<name>A0A2K9J592_9BACI</name>
<dbReference type="PROSITE" id="PS00674">
    <property type="entry name" value="AAA"/>
    <property type="match status" value="1"/>
</dbReference>
<dbReference type="SUPFAM" id="SSF52540">
    <property type="entry name" value="P-loop containing nucleoside triphosphate hydrolases"/>
    <property type="match status" value="1"/>
</dbReference>
<reference evidence="4" key="1">
    <citation type="submission" date="2016-11" db="EMBL/GenBank/DDBJ databases">
        <title>Complete genome sequence of Virgibacillus pantothenticus 21D, a halophilic bacterium isolated from the deep hypersaline anoxic basin Discovery in the Mediterranean Sea.</title>
        <authorList>
            <person name="Zeaiter Z."/>
            <person name="Booth J.M."/>
            <person name="Prosdocimi E.M."/>
            <person name="Mapelli F."/>
            <person name="Fusi M."/>
            <person name="Daffonchio D."/>
            <person name="Borin S."/>
            <person name="Crotti E."/>
        </authorList>
    </citation>
    <scope>NUCLEOTIDE SEQUENCE [LARGE SCALE GENOMIC DNA]</scope>
    <source>
        <strain evidence="4">21D</strain>
    </source>
</reference>
<dbReference type="GO" id="GO:0016887">
    <property type="term" value="F:ATP hydrolysis activity"/>
    <property type="evidence" value="ECO:0007669"/>
    <property type="project" value="InterPro"/>
</dbReference>
<dbReference type="EMBL" id="CP018622">
    <property type="protein sequence ID" value="AUJ25211.1"/>
    <property type="molecule type" value="Genomic_DNA"/>
</dbReference>
<organism evidence="3 4">
    <name type="scientific">Virgibacillus dokdonensis</name>
    <dbReference type="NCBI Taxonomy" id="302167"/>
    <lineage>
        <taxon>Bacteria</taxon>
        <taxon>Bacillati</taxon>
        <taxon>Bacillota</taxon>
        <taxon>Bacilli</taxon>
        <taxon>Bacillales</taxon>
        <taxon>Bacillaceae</taxon>
        <taxon>Virgibacillus</taxon>
    </lineage>
</organism>
<dbReference type="GO" id="GO:0005524">
    <property type="term" value="F:ATP binding"/>
    <property type="evidence" value="ECO:0007669"/>
    <property type="project" value="UniProtKB-KW"/>
</dbReference>
<gene>
    <name evidence="3" type="primary">ftsH_2</name>
    <name evidence="3" type="ORF">A21D_02147</name>
</gene>
<comment type="similarity">
    <text evidence="1">Belongs to the AAA ATPase family.</text>
</comment>
<dbReference type="InterPro" id="IPR050168">
    <property type="entry name" value="AAA_ATPase_domain"/>
</dbReference>
<evidence type="ECO:0000313" key="3">
    <source>
        <dbReference type="EMBL" id="AUJ25211.1"/>
    </source>
</evidence>
<keyword evidence="3" id="KW-0645">Protease</keyword>
<dbReference type="SMART" id="SM00382">
    <property type="entry name" value="AAA"/>
    <property type="match status" value="1"/>
</dbReference>